<dbReference type="InterPro" id="IPR001173">
    <property type="entry name" value="Glyco_trans_2-like"/>
</dbReference>
<evidence type="ECO:0000313" key="3">
    <source>
        <dbReference type="Proteomes" id="UP001055868"/>
    </source>
</evidence>
<name>A0ABY4N1P2_9MICO</name>
<dbReference type="InterPro" id="IPR050834">
    <property type="entry name" value="Glycosyltransf_2"/>
</dbReference>
<dbReference type="InterPro" id="IPR029044">
    <property type="entry name" value="Nucleotide-diphossugar_trans"/>
</dbReference>
<dbReference type="PANTHER" id="PTHR43685:SF2">
    <property type="entry name" value="GLYCOSYLTRANSFERASE 2-LIKE DOMAIN-CONTAINING PROTEIN"/>
    <property type="match status" value="1"/>
</dbReference>
<keyword evidence="3" id="KW-1185">Reference proteome</keyword>
<dbReference type="EMBL" id="CP097218">
    <property type="protein sequence ID" value="UQN28461.1"/>
    <property type="molecule type" value="Genomic_DNA"/>
</dbReference>
<reference evidence="2" key="1">
    <citation type="submission" date="2022-05" db="EMBL/GenBank/DDBJ databases">
        <title>Genomic analysis of Brachybacterium sp. CBA3104.</title>
        <authorList>
            <person name="Roh S.W."/>
            <person name="Kim Y.B."/>
            <person name="Kim Y."/>
        </authorList>
    </citation>
    <scope>NUCLEOTIDE SEQUENCE</scope>
    <source>
        <strain evidence="2">CBA3104</strain>
    </source>
</reference>
<dbReference type="PANTHER" id="PTHR43685">
    <property type="entry name" value="GLYCOSYLTRANSFERASE"/>
    <property type="match status" value="1"/>
</dbReference>
<accession>A0ABY4N1P2</accession>
<evidence type="ECO:0000313" key="2">
    <source>
        <dbReference type="EMBL" id="UQN28461.1"/>
    </source>
</evidence>
<dbReference type="Proteomes" id="UP001055868">
    <property type="component" value="Chromosome"/>
</dbReference>
<dbReference type="SUPFAM" id="SSF53448">
    <property type="entry name" value="Nucleotide-diphospho-sugar transferases"/>
    <property type="match status" value="1"/>
</dbReference>
<gene>
    <name evidence="2" type="ORF">M4486_12515</name>
</gene>
<feature type="domain" description="Glycosyltransferase 2-like" evidence="1">
    <location>
        <begin position="10"/>
        <end position="139"/>
    </location>
</feature>
<sequence length="313" mass="34315">MSAEPAPRISVIIPVFNGEPFLSEQLDALAAQDFAEPWELIISDNGSTDGTRALAMSRRGSFPAPLRILDASAERGVNFARNAGILAARAEKIAFCDADDRVFPTWLRAAFDELDTHEVVQGPLHVMRTARDSNPPVLRHAIAERTAACGNLGIRRETLDRLGGFDVSCVRYGVADIEFASRMWKAGVRDVLVPEFGIDYRLMESSWGFLRKIWSSCIAEVEVWRRHPEAYPDKQGRGYVAREALLFVPHIVTAARGGGLRRAVRVVITLAAHAVAMLPPAPELPEPRLLDSMPAVPEVGADEAGVDDERVAN</sequence>
<dbReference type="Pfam" id="PF00535">
    <property type="entry name" value="Glycos_transf_2"/>
    <property type="match status" value="1"/>
</dbReference>
<protein>
    <submittedName>
        <fullName evidence="2">Glycosyltransferase family 2 protein</fullName>
    </submittedName>
</protein>
<dbReference type="CDD" id="cd00761">
    <property type="entry name" value="Glyco_tranf_GTA_type"/>
    <property type="match status" value="1"/>
</dbReference>
<dbReference type="RefSeq" id="WP_249477549.1">
    <property type="nucleotide sequence ID" value="NZ_CP097218.1"/>
</dbReference>
<organism evidence="2 3">
    <name type="scientific">Brachybacterium kimchii</name>
    <dbReference type="NCBI Taxonomy" id="2942909"/>
    <lineage>
        <taxon>Bacteria</taxon>
        <taxon>Bacillati</taxon>
        <taxon>Actinomycetota</taxon>
        <taxon>Actinomycetes</taxon>
        <taxon>Micrococcales</taxon>
        <taxon>Dermabacteraceae</taxon>
        <taxon>Brachybacterium</taxon>
    </lineage>
</organism>
<evidence type="ECO:0000259" key="1">
    <source>
        <dbReference type="Pfam" id="PF00535"/>
    </source>
</evidence>
<dbReference type="Gene3D" id="3.90.550.10">
    <property type="entry name" value="Spore Coat Polysaccharide Biosynthesis Protein SpsA, Chain A"/>
    <property type="match status" value="1"/>
</dbReference>
<proteinExistence type="predicted"/>